<dbReference type="OrthoDB" id="9793966at2"/>
<sequence>MLYISILILILFTLLYIISVKKRNELLSEDLNKKQHTLYFLYPMAAYIFEKTGMGKLINKTEIKNKVRSLCVTDQKDTCIKLYHYKKLSYVLALIFAFSGLSLIISLQNIFNNPSYFDGVLTRPDTGSGSINIRLKFRMENREDRKDIYEDEIIIQNNARNFTDEEWNQILGESIPYLEREVLGENQSPDYIQTNLNFFTEIPNTGISVEWMPEDYRLVSASGIVHNEELTEEKQTKVRAILKYRDRKAEHTISFTVWPAVLSKKEKLYQKLKDSIAEIEKQSDSKKEWVLPEKLDDYDIKWEKPVSNPAVSLFVLGLVASLLIWFATDRDLDNKIRQRNTQMQKDYPEIVNKFCLFVNAGMTVKQAWTNICEEYANKKKQNNTEKRYVYEEMIITLYELKLGIPEVQAYERFGKRTGLLSYMKFSSLLVQNLKKGNKDMVNLLKAEAMEAYHERKESAKKMGEEASTKLLAPMVIMLFIVLIIIMVPAFMSFSI</sequence>
<gene>
    <name evidence="2" type="ORF">HHT355_2557</name>
</gene>
<feature type="transmembrane region" description="Helical" evidence="1">
    <location>
        <begin position="90"/>
        <end position="111"/>
    </location>
</feature>
<feature type="transmembrane region" description="Helical" evidence="1">
    <location>
        <begin position="470"/>
        <end position="491"/>
    </location>
</feature>
<evidence type="ECO:0000313" key="3">
    <source>
        <dbReference type="Proteomes" id="UP000236497"/>
    </source>
</evidence>
<dbReference type="RefSeq" id="WP_103203814.1">
    <property type="nucleotide sequence ID" value="NZ_CVTD020000028.1"/>
</dbReference>
<reference evidence="2 3" key="1">
    <citation type="submission" date="2015-06" db="EMBL/GenBank/DDBJ databases">
        <authorList>
            <person name="Wibberg Daniel"/>
        </authorList>
    </citation>
    <scope>NUCLEOTIDE SEQUENCE [LARGE SCALE GENOMIC DNA]</scope>
    <source>
        <strain evidence="2 3">T3/55T</strain>
    </source>
</reference>
<evidence type="ECO:0000256" key="1">
    <source>
        <dbReference type="SAM" id="Phobius"/>
    </source>
</evidence>
<keyword evidence="1" id="KW-0812">Transmembrane</keyword>
<organism evidence="2 3">
    <name type="scientific">Herbinix hemicellulosilytica</name>
    <dbReference type="NCBI Taxonomy" id="1564487"/>
    <lineage>
        <taxon>Bacteria</taxon>
        <taxon>Bacillati</taxon>
        <taxon>Bacillota</taxon>
        <taxon>Clostridia</taxon>
        <taxon>Lachnospirales</taxon>
        <taxon>Lachnospiraceae</taxon>
        <taxon>Herbinix</taxon>
    </lineage>
</organism>
<proteinExistence type="predicted"/>
<dbReference type="Proteomes" id="UP000236497">
    <property type="component" value="Unassembled WGS sequence"/>
</dbReference>
<evidence type="ECO:0000313" key="2">
    <source>
        <dbReference type="EMBL" id="CRZ35740.1"/>
    </source>
</evidence>
<feature type="transmembrane region" description="Helical" evidence="1">
    <location>
        <begin position="38"/>
        <end position="58"/>
    </location>
</feature>
<keyword evidence="1" id="KW-0472">Membrane</keyword>
<name>A0A0H5SKU4_HERHM</name>
<keyword evidence="3" id="KW-1185">Reference proteome</keyword>
<evidence type="ECO:0008006" key="4">
    <source>
        <dbReference type="Google" id="ProtNLM"/>
    </source>
</evidence>
<dbReference type="AlphaFoldDB" id="A0A0H5SKU4"/>
<accession>A0A0H5SKU4</accession>
<dbReference type="PANTHER" id="PTHR35007:SF2">
    <property type="entry name" value="PILUS ASSEMBLE PROTEIN"/>
    <property type="match status" value="1"/>
</dbReference>
<protein>
    <recommendedName>
        <fullName evidence="4">Type II secretion system protein GspF domain-containing protein</fullName>
    </recommendedName>
</protein>
<dbReference type="EMBL" id="CVTD020000028">
    <property type="protein sequence ID" value="CRZ35740.1"/>
    <property type="molecule type" value="Genomic_DNA"/>
</dbReference>
<feature type="transmembrane region" description="Helical" evidence="1">
    <location>
        <begin position="310"/>
        <end position="328"/>
    </location>
</feature>
<keyword evidence="1" id="KW-1133">Transmembrane helix</keyword>
<dbReference type="PANTHER" id="PTHR35007">
    <property type="entry name" value="INTEGRAL MEMBRANE PROTEIN-RELATED"/>
    <property type="match status" value="1"/>
</dbReference>